<dbReference type="EMBL" id="AGTP01009403">
    <property type="status" value="NOT_ANNOTATED_CDS"/>
    <property type="molecule type" value="Genomic_DNA"/>
</dbReference>
<keyword evidence="3 8" id="KW-0145">Chemotaxis</keyword>
<keyword evidence="4 8" id="KW-0202">Cytokine</keyword>
<dbReference type="Pfam" id="PF00048">
    <property type="entry name" value="IL8"/>
    <property type="match status" value="1"/>
</dbReference>
<reference evidence="10" key="2">
    <citation type="submission" date="2025-08" db="UniProtKB">
        <authorList>
            <consortium name="Ensembl"/>
        </authorList>
    </citation>
    <scope>IDENTIFICATION</scope>
</reference>
<evidence type="ECO:0000313" key="10">
    <source>
        <dbReference type="Ensembl" id="ENSSTOP00000009202.2"/>
    </source>
</evidence>
<sequence length="93" mass="10509">MASLQAPLLVALILLSVALQATDAGPYGANVEDSICCRDYIRLPLPQRLVKSFYWTSESCRRPGVVLQTLRDREICANPKLPWVKRIIQKLQE</sequence>
<evidence type="ECO:0000256" key="3">
    <source>
        <dbReference type="ARBA" id="ARBA00022500"/>
    </source>
</evidence>
<dbReference type="Gene3D" id="2.40.50.40">
    <property type="match status" value="1"/>
</dbReference>
<organism evidence="10 11">
    <name type="scientific">Ictidomys tridecemlineatus</name>
    <name type="common">Thirteen-lined ground squirrel</name>
    <name type="synonym">Spermophilus tridecemlineatus</name>
    <dbReference type="NCBI Taxonomy" id="43179"/>
    <lineage>
        <taxon>Eukaryota</taxon>
        <taxon>Metazoa</taxon>
        <taxon>Chordata</taxon>
        <taxon>Craniata</taxon>
        <taxon>Vertebrata</taxon>
        <taxon>Euteleostomi</taxon>
        <taxon>Mammalia</taxon>
        <taxon>Eutheria</taxon>
        <taxon>Euarchontoglires</taxon>
        <taxon>Glires</taxon>
        <taxon>Rodentia</taxon>
        <taxon>Sciuromorpha</taxon>
        <taxon>Sciuridae</taxon>
        <taxon>Xerinae</taxon>
        <taxon>Marmotini</taxon>
        <taxon>Ictidomys</taxon>
    </lineage>
</organism>
<dbReference type="OrthoDB" id="9892424at2759"/>
<dbReference type="GO" id="GO:0006954">
    <property type="term" value="P:inflammatory response"/>
    <property type="evidence" value="ECO:0007669"/>
    <property type="project" value="TreeGrafter"/>
</dbReference>
<evidence type="ECO:0000313" key="11">
    <source>
        <dbReference type="Proteomes" id="UP000005215"/>
    </source>
</evidence>
<feature type="signal peptide" evidence="8">
    <location>
        <begin position="1"/>
        <end position="24"/>
    </location>
</feature>
<evidence type="ECO:0000256" key="8">
    <source>
        <dbReference type="RuleBase" id="RU361150"/>
    </source>
</evidence>
<dbReference type="RefSeq" id="XP_005318539.1">
    <property type="nucleotide sequence ID" value="XM_005318482.2"/>
</dbReference>
<gene>
    <name evidence="10" type="primary">CCL22</name>
</gene>
<dbReference type="AlphaFoldDB" id="I3MF51"/>
<comment type="similarity">
    <text evidence="2 8">Belongs to the intercrine beta (chemokine CC) family.</text>
</comment>
<dbReference type="PROSITE" id="PS00472">
    <property type="entry name" value="SMALL_CYTOKINES_CC"/>
    <property type="match status" value="1"/>
</dbReference>
<evidence type="ECO:0000256" key="2">
    <source>
        <dbReference type="ARBA" id="ARBA00010868"/>
    </source>
</evidence>
<dbReference type="HOGENOM" id="CLU_141716_4_2_1"/>
<dbReference type="Proteomes" id="UP000005215">
    <property type="component" value="Unassembled WGS sequence"/>
</dbReference>
<dbReference type="Ensembl" id="ENSSTOT00000010255.2">
    <property type="protein sequence ID" value="ENSSTOP00000009202.2"/>
    <property type="gene ID" value="ENSSTOG00000010260.2"/>
</dbReference>
<dbReference type="GO" id="GO:0005615">
    <property type="term" value="C:extracellular space"/>
    <property type="evidence" value="ECO:0007669"/>
    <property type="project" value="UniProtKB-KW"/>
</dbReference>
<dbReference type="OMA" id="RDYIRHP"/>
<dbReference type="GeneTree" id="ENSGT01100000263482"/>
<feature type="chain" id="PRO_5005136022" description="C-C motif chemokine" evidence="8">
    <location>
        <begin position="25"/>
        <end position="93"/>
    </location>
</feature>
<reference evidence="10" key="3">
    <citation type="submission" date="2025-09" db="UniProtKB">
        <authorList>
            <consortium name="Ensembl"/>
        </authorList>
    </citation>
    <scope>IDENTIFICATION</scope>
</reference>
<dbReference type="SUPFAM" id="SSF54117">
    <property type="entry name" value="Interleukin 8-like chemokines"/>
    <property type="match status" value="1"/>
</dbReference>
<dbReference type="InterPro" id="IPR039809">
    <property type="entry name" value="Chemokine_b/g/d"/>
</dbReference>
<evidence type="ECO:0000256" key="4">
    <source>
        <dbReference type="ARBA" id="ARBA00022514"/>
    </source>
</evidence>
<keyword evidence="11" id="KW-1185">Reference proteome</keyword>
<proteinExistence type="inferred from homology"/>
<feature type="domain" description="Chemokine interleukin-8-like" evidence="9">
    <location>
        <begin position="33"/>
        <end position="91"/>
    </location>
</feature>
<dbReference type="GO" id="GO:0008009">
    <property type="term" value="F:chemokine activity"/>
    <property type="evidence" value="ECO:0007669"/>
    <property type="project" value="InterPro"/>
</dbReference>
<accession>I3MF51</accession>
<dbReference type="GeneID" id="101957195"/>
<keyword evidence="6 8" id="KW-0732">Signal</keyword>
<dbReference type="InterPro" id="IPR001811">
    <property type="entry name" value="Chemokine_IL8-like_dom"/>
</dbReference>
<evidence type="ECO:0000256" key="1">
    <source>
        <dbReference type="ARBA" id="ARBA00004613"/>
    </source>
</evidence>
<dbReference type="KEGG" id="iti:101957195"/>
<dbReference type="InterPro" id="IPR036048">
    <property type="entry name" value="Interleukin_8-like_sf"/>
</dbReference>
<keyword evidence="5 8" id="KW-0964">Secreted</keyword>
<dbReference type="STRING" id="43179.ENSSTOP00000009202"/>
<dbReference type="PANTHER" id="PTHR12015:SF102">
    <property type="entry name" value="C-C MOTIF CHEMOKINE 22"/>
    <property type="match status" value="1"/>
</dbReference>
<dbReference type="FunCoup" id="I3MF51">
    <property type="interactions" value="608"/>
</dbReference>
<name>I3MF51_ICTTR</name>
<dbReference type="eggNOG" id="ENOG502SWZ0">
    <property type="taxonomic scope" value="Eukaryota"/>
</dbReference>
<dbReference type="PANTHER" id="PTHR12015">
    <property type="entry name" value="SMALL INDUCIBLE CYTOKINE A"/>
    <property type="match status" value="1"/>
</dbReference>
<reference evidence="11" key="1">
    <citation type="submission" date="2011-11" db="EMBL/GenBank/DDBJ databases">
        <title>The Draft Genome of Spermophilus tridecemlineatus.</title>
        <authorList>
            <consortium name="The Broad Institute Genome Assembly &amp; Analysis Group"/>
            <consortium name="Computational R&amp;D Group"/>
            <consortium name="and Sequencing Platform"/>
            <person name="Di Palma F."/>
            <person name="Alfoldi J."/>
            <person name="Johnson J."/>
            <person name="Berlin A."/>
            <person name="Gnerre S."/>
            <person name="Jaffe D."/>
            <person name="MacCallum I."/>
            <person name="Young S."/>
            <person name="Walker B.J."/>
            <person name="Lindblad-Toh K."/>
        </authorList>
    </citation>
    <scope>NUCLEOTIDE SEQUENCE [LARGE SCALE GENOMIC DNA]</scope>
</reference>
<dbReference type="SMART" id="SM00199">
    <property type="entry name" value="SCY"/>
    <property type="match status" value="1"/>
</dbReference>
<dbReference type="CDD" id="cd00272">
    <property type="entry name" value="Chemokine_CC"/>
    <property type="match status" value="1"/>
</dbReference>
<dbReference type="GO" id="GO:0048020">
    <property type="term" value="F:CCR chemokine receptor binding"/>
    <property type="evidence" value="ECO:0007669"/>
    <property type="project" value="TreeGrafter"/>
</dbReference>
<dbReference type="CTD" id="6367"/>
<evidence type="ECO:0000256" key="5">
    <source>
        <dbReference type="ARBA" id="ARBA00022525"/>
    </source>
</evidence>
<dbReference type="InParanoid" id="I3MF51"/>
<dbReference type="GO" id="GO:0048245">
    <property type="term" value="P:eosinophil chemotaxis"/>
    <property type="evidence" value="ECO:0007669"/>
    <property type="project" value="TreeGrafter"/>
</dbReference>
<keyword evidence="7" id="KW-1015">Disulfide bond</keyword>
<dbReference type="GO" id="GO:0061844">
    <property type="term" value="P:antimicrobial humoral immune response mediated by antimicrobial peptide"/>
    <property type="evidence" value="ECO:0007669"/>
    <property type="project" value="TreeGrafter"/>
</dbReference>
<dbReference type="GO" id="GO:0030335">
    <property type="term" value="P:positive regulation of cell migration"/>
    <property type="evidence" value="ECO:0007669"/>
    <property type="project" value="TreeGrafter"/>
</dbReference>
<dbReference type="FunFam" id="2.40.50.40:FF:000025">
    <property type="entry name" value="C-C motif chemokine"/>
    <property type="match status" value="1"/>
</dbReference>
<comment type="subcellular location">
    <subcellularLocation>
        <location evidence="1 8">Secreted</location>
    </subcellularLocation>
</comment>
<dbReference type="PRINTS" id="PR00436">
    <property type="entry name" value="INTERLEUKIN8"/>
</dbReference>
<evidence type="ECO:0000256" key="6">
    <source>
        <dbReference type="ARBA" id="ARBA00022729"/>
    </source>
</evidence>
<dbReference type="GO" id="GO:0070098">
    <property type="term" value="P:chemokine-mediated signaling pathway"/>
    <property type="evidence" value="ECO:0007669"/>
    <property type="project" value="TreeGrafter"/>
</dbReference>
<protein>
    <recommendedName>
        <fullName evidence="8">C-C motif chemokine</fullName>
    </recommendedName>
</protein>
<dbReference type="InterPro" id="IPR000827">
    <property type="entry name" value="Chemokine_CC_CS"/>
</dbReference>
<evidence type="ECO:0000259" key="9">
    <source>
        <dbReference type="SMART" id="SM00199"/>
    </source>
</evidence>
<evidence type="ECO:0000256" key="7">
    <source>
        <dbReference type="ARBA" id="ARBA00023157"/>
    </source>
</evidence>